<evidence type="ECO:0000313" key="6">
    <source>
        <dbReference type="Proteomes" id="UP000254920"/>
    </source>
</evidence>
<evidence type="ECO:0000256" key="2">
    <source>
        <dbReference type="PROSITE-ProRule" id="PRU00284"/>
    </source>
</evidence>
<evidence type="ECO:0000313" key="5">
    <source>
        <dbReference type="EMBL" id="SUX10975.1"/>
    </source>
</evidence>
<evidence type="ECO:0000259" key="4">
    <source>
        <dbReference type="PROSITE" id="PS50111"/>
    </source>
</evidence>
<dbReference type="RefSeq" id="WP_201261377.1">
    <property type="nucleotide sequence ID" value="NZ_VZOQ01000002.1"/>
</dbReference>
<dbReference type="GO" id="GO:0007165">
    <property type="term" value="P:signal transduction"/>
    <property type="evidence" value="ECO:0007669"/>
    <property type="project" value="UniProtKB-KW"/>
</dbReference>
<evidence type="ECO:0000256" key="1">
    <source>
        <dbReference type="ARBA" id="ARBA00023224"/>
    </source>
</evidence>
<feature type="domain" description="Methyl-accepting transducer" evidence="4">
    <location>
        <begin position="309"/>
        <end position="566"/>
    </location>
</feature>
<dbReference type="InterPro" id="IPR004089">
    <property type="entry name" value="MCPsignal_dom"/>
</dbReference>
<evidence type="ECO:0000256" key="3">
    <source>
        <dbReference type="SAM" id="Phobius"/>
    </source>
</evidence>
<dbReference type="STRING" id="32024.GCA_000788295_01362"/>
<dbReference type="SMART" id="SM00283">
    <property type="entry name" value="MA"/>
    <property type="match status" value="1"/>
</dbReference>
<dbReference type="GO" id="GO:0016020">
    <property type="term" value="C:membrane"/>
    <property type="evidence" value="ECO:0007669"/>
    <property type="project" value="InterPro"/>
</dbReference>
<accession>A0A381DK19</accession>
<dbReference type="PANTHER" id="PTHR32089">
    <property type="entry name" value="METHYL-ACCEPTING CHEMOTAXIS PROTEIN MCPB"/>
    <property type="match status" value="1"/>
</dbReference>
<dbReference type="AlphaFoldDB" id="A0A381DK19"/>
<proteinExistence type="predicted"/>
<protein>
    <submittedName>
        <fullName evidence="5">Methyl-accepting chemotaxis sensory transducer</fullName>
    </submittedName>
</protein>
<keyword evidence="3" id="KW-0472">Membrane</keyword>
<dbReference type="SUPFAM" id="SSF58104">
    <property type="entry name" value="Methyl-accepting chemotaxis protein (MCP) signaling domain"/>
    <property type="match status" value="1"/>
</dbReference>
<keyword evidence="6" id="KW-1185">Reference proteome</keyword>
<feature type="transmembrane region" description="Helical" evidence="3">
    <location>
        <begin position="229"/>
        <end position="248"/>
    </location>
</feature>
<sequence>MLSFYKLFQKVLIVLSIVSVLVLGYVFYSLVVASNELKASGDMQLLSYKLADELRQSSDDLTRLVRTYAVTGDKSYKDQYFAVLDIRNGKKPRPQDYHRAYWDFVAGGNSKPRADSDLTISLNDLMKQNGFTPQEFEKLKQSNAKSDSLVVLETKAMNAAEGLFEDSSGKFTIKGEPDYKLASNLVNSKDYHNFKAEIMKPLDDFFVLMENRTKDEVSKANSTLKMLQAIFVIVLVITVICIGLLVFVGSKITYGILGGKPSDLEKAVSELANGNLAQEVKTKNPNSAMGLLKTANENLRKLIDDAKHLSSENSSISEELSSTSLQAGKRIEDSASFVSQTTQKVDNIHKTVTAGMQDARGGKEDLTKANEYINETSSSIVALTEKIQQSANTETELAQRMDQLCKDAEQVKIILTTINEIADQTNLLALNAAIEAARAGEHGRGFAVVADEVRKLAEKTQSSLIEINATINTIVQSITDSSEKMNDNAKSMDNLTNIANQAREQMVSMSEVMQKAIKVSEKTVASYISNGENIEDITKSIDNINEISNKNARSIEEIASACEHLNKMTETLNNKLYEFRT</sequence>
<reference evidence="5 6" key="1">
    <citation type="submission" date="2018-06" db="EMBL/GenBank/DDBJ databases">
        <authorList>
            <consortium name="Pathogen Informatics"/>
            <person name="Doyle S."/>
        </authorList>
    </citation>
    <scope>NUCLEOTIDE SEQUENCE [LARGE SCALE GENOMIC DNA]</scope>
    <source>
        <strain evidence="5 6">NCTC12475</strain>
    </source>
</reference>
<keyword evidence="3" id="KW-1133">Transmembrane helix</keyword>
<name>A0A381DK19_9BACT</name>
<feature type="transmembrane region" description="Helical" evidence="3">
    <location>
        <begin position="12"/>
        <end position="33"/>
    </location>
</feature>
<dbReference type="EMBL" id="UFVD01000001">
    <property type="protein sequence ID" value="SUX10975.1"/>
    <property type="molecule type" value="Genomic_DNA"/>
</dbReference>
<dbReference type="PROSITE" id="PS50111">
    <property type="entry name" value="CHEMOTAXIS_TRANSDUC_2"/>
    <property type="match status" value="1"/>
</dbReference>
<dbReference type="Gene3D" id="1.10.287.950">
    <property type="entry name" value="Methyl-accepting chemotaxis protein"/>
    <property type="match status" value="1"/>
</dbReference>
<dbReference type="Pfam" id="PF00015">
    <property type="entry name" value="MCPsignal"/>
    <property type="match status" value="1"/>
</dbReference>
<dbReference type="Proteomes" id="UP000254920">
    <property type="component" value="Unassembled WGS sequence"/>
</dbReference>
<dbReference type="PANTHER" id="PTHR32089:SF112">
    <property type="entry name" value="LYSOZYME-LIKE PROTEIN-RELATED"/>
    <property type="match status" value="1"/>
</dbReference>
<keyword evidence="1 2" id="KW-0807">Transducer</keyword>
<keyword evidence="3" id="KW-0812">Transmembrane</keyword>
<gene>
    <name evidence="5" type="primary">mcp4_3</name>
    <name evidence="5" type="ORF">NCTC12475_01188</name>
</gene>
<organism evidence="5 6">
    <name type="scientific">Campylobacter sputorum subsp. sputorum</name>
    <dbReference type="NCBI Taxonomy" id="32024"/>
    <lineage>
        <taxon>Bacteria</taxon>
        <taxon>Pseudomonadati</taxon>
        <taxon>Campylobacterota</taxon>
        <taxon>Epsilonproteobacteria</taxon>
        <taxon>Campylobacterales</taxon>
        <taxon>Campylobacteraceae</taxon>
        <taxon>Campylobacter</taxon>
    </lineage>
</organism>